<accession>A0ACC0BDP9</accession>
<keyword evidence="2" id="KW-1185">Reference proteome</keyword>
<gene>
    <name evidence="1" type="ORF">M9H77_11107</name>
</gene>
<evidence type="ECO:0000313" key="2">
    <source>
        <dbReference type="Proteomes" id="UP001060085"/>
    </source>
</evidence>
<dbReference type="EMBL" id="CM044703">
    <property type="protein sequence ID" value="KAI5670743.1"/>
    <property type="molecule type" value="Genomic_DNA"/>
</dbReference>
<reference evidence="2" key="1">
    <citation type="journal article" date="2023" name="Nat. Plants">
        <title>Single-cell RNA sequencing provides a high-resolution roadmap for understanding the multicellular compartmentation of specialized metabolism.</title>
        <authorList>
            <person name="Sun S."/>
            <person name="Shen X."/>
            <person name="Li Y."/>
            <person name="Li Y."/>
            <person name="Wang S."/>
            <person name="Li R."/>
            <person name="Zhang H."/>
            <person name="Shen G."/>
            <person name="Guo B."/>
            <person name="Wei J."/>
            <person name="Xu J."/>
            <person name="St-Pierre B."/>
            <person name="Chen S."/>
            <person name="Sun C."/>
        </authorList>
    </citation>
    <scope>NUCLEOTIDE SEQUENCE [LARGE SCALE GENOMIC DNA]</scope>
</reference>
<dbReference type="Proteomes" id="UP001060085">
    <property type="component" value="Linkage Group LG03"/>
</dbReference>
<name>A0ACC0BDP9_CATRO</name>
<sequence length="269" mass="30901">MANRQFFTTSCLIIPSYKPHFFAWKIRLIQDTLVDSMISSPFERVTFYETVQVNAKAAEIHQRLEHFQYSYFELSLDVMEHYKIYPKPGHKKKLPPPSKLRPFLFRTSKEARILTIDQAGETSCPTFAFLLLFNHSLDLLFLHSYTPLKKKKITKRPLNYYKITFWSFFFFLGKTASVTPKHCNRSWLAEKKRKQARSCGEVDLASPESLSLGISSTGASLPSIKEIATFFSSPFAKLIGDQLLILKSTLVYWPSVSMGSFLLAGKESQ</sequence>
<comment type="caution">
    <text evidence="1">The sequence shown here is derived from an EMBL/GenBank/DDBJ whole genome shotgun (WGS) entry which is preliminary data.</text>
</comment>
<protein>
    <submittedName>
        <fullName evidence="1">Uncharacterized protein</fullName>
    </submittedName>
</protein>
<organism evidence="1 2">
    <name type="scientific">Catharanthus roseus</name>
    <name type="common">Madagascar periwinkle</name>
    <name type="synonym">Vinca rosea</name>
    <dbReference type="NCBI Taxonomy" id="4058"/>
    <lineage>
        <taxon>Eukaryota</taxon>
        <taxon>Viridiplantae</taxon>
        <taxon>Streptophyta</taxon>
        <taxon>Embryophyta</taxon>
        <taxon>Tracheophyta</taxon>
        <taxon>Spermatophyta</taxon>
        <taxon>Magnoliopsida</taxon>
        <taxon>eudicotyledons</taxon>
        <taxon>Gunneridae</taxon>
        <taxon>Pentapetalae</taxon>
        <taxon>asterids</taxon>
        <taxon>lamiids</taxon>
        <taxon>Gentianales</taxon>
        <taxon>Apocynaceae</taxon>
        <taxon>Rauvolfioideae</taxon>
        <taxon>Vinceae</taxon>
        <taxon>Catharanthinae</taxon>
        <taxon>Catharanthus</taxon>
    </lineage>
</organism>
<evidence type="ECO:0000313" key="1">
    <source>
        <dbReference type="EMBL" id="KAI5670743.1"/>
    </source>
</evidence>
<proteinExistence type="predicted"/>